<proteinExistence type="predicted"/>
<keyword evidence="1" id="KW-0472">Membrane</keyword>
<comment type="caution">
    <text evidence="2">The sequence shown here is derived from an EMBL/GenBank/DDBJ whole genome shotgun (WGS) entry which is preliminary data.</text>
</comment>
<evidence type="ECO:0000313" key="3">
    <source>
        <dbReference type="Proteomes" id="UP001596031"/>
    </source>
</evidence>
<accession>A0ABW0PDT1</accession>
<dbReference type="InterPro" id="IPR010406">
    <property type="entry name" value="DUF1003"/>
</dbReference>
<evidence type="ECO:0000256" key="1">
    <source>
        <dbReference type="SAM" id="Phobius"/>
    </source>
</evidence>
<name>A0ABW0PDT1_9BURK</name>
<sequence length="184" mass="20789">MGKHDDELRTRLPSSVNENLSTIADYYARHEENMTRAQALIEKLSVILGSPAYVAANVVFIVLWIVLNLAAPEFGLTQFDEPPFFWLQGFVSLNAFIISTTVLIRQNRMSKLAEQNAHLDLQISLLAEEKTSKIIAMLEDIRRDSPHLPDRVDAEADELSHSADTSTVLEAIERDHEHDKSHLD</sequence>
<dbReference type="EMBL" id="JBHSMS010000023">
    <property type="protein sequence ID" value="MFC5510816.1"/>
    <property type="molecule type" value="Genomic_DNA"/>
</dbReference>
<dbReference type="Pfam" id="PF06210">
    <property type="entry name" value="DUF1003"/>
    <property type="match status" value="1"/>
</dbReference>
<keyword evidence="1" id="KW-0812">Transmembrane</keyword>
<feature type="transmembrane region" description="Helical" evidence="1">
    <location>
        <begin position="44"/>
        <end position="65"/>
    </location>
</feature>
<feature type="transmembrane region" description="Helical" evidence="1">
    <location>
        <begin position="85"/>
        <end position="104"/>
    </location>
</feature>
<dbReference type="Proteomes" id="UP001596031">
    <property type="component" value="Unassembled WGS sequence"/>
</dbReference>
<evidence type="ECO:0000313" key="2">
    <source>
        <dbReference type="EMBL" id="MFC5510816.1"/>
    </source>
</evidence>
<protein>
    <submittedName>
        <fullName evidence="2">DUF1003 domain-containing protein</fullName>
    </submittedName>
</protein>
<organism evidence="2 3">
    <name type="scientific">Massilia jejuensis</name>
    <dbReference type="NCBI Taxonomy" id="648894"/>
    <lineage>
        <taxon>Bacteria</taxon>
        <taxon>Pseudomonadati</taxon>
        <taxon>Pseudomonadota</taxon>
        <taxon>Betaproteobacteria</taxon>
        <taxon>Burkholderiales</taxon>
        <taxon>Oxalobacteraceae</taxon>
        <taxon>Telluria group</taxon>
        <taxon>Massilia</taxon>
    </lineage>
</organism>
<keyword evidence="3" id="KW-1185">Reference proteome</keyword>
<dbReference type="RefSeq" id="WP_379718533.1">
    <property type="nucleotide sequence ID" value="NZ_JBHSMS010000023.1"/>
</dbReference>
<gene>
    <name evidence="2" type="ORF">ACFPOU_06735</name>
</gene>
<keyword evidence="1" id="KW-1133">Transmembrane helix</keyword>
<reference evidence="3" key="1">
    <citation type="journal article" date="2019" name="Int. J. Syst. Evol. Microbiol.">
        <title>The Global Catalogue of Microorganisms (GCM) 10K type strain sequencing project: providing services to taxonomists for standard genome sequencing and annotation.</title>
        <authorList>
            <consortium name="The Broad Institute Genomics Platform"/>
            <consortium name="The Broad Institute Genome Sequencing Center for Infectious Disease"/>
            <person name="Wu L."/>
            <person name="Ma J."/>
        </authorList>
    </citation>
    <scope>NUCLEOTIDE SEQUENCE [LARGE SCALE GENOMIC DNA]</scope>
    <source>
        <strain evidence="3">CCUG 38813</strain>
    </source>
</reference>